<reference evidence="16" key="1">
    <citation type="journal article" date="2018" name="Genome Biol.">
        <title>SKESA: strategic k-mer extension for scrupulous assemblies.</title>
        <authorList>
            <person name="Souvorov A."/>
            <person name="Agarwala R."/>
            <person name="Lipman D.J."/>
        </authorList>
    </citation>
    <scope>NUCLEOTIDE SEQUENCE</scope>
    <source>
        <strain evidence="16">12-6852</strain>
    </source>
</reference>
<evidence type="ECO:0000256" key="5">
    <source>
        <dbReference type="ARBA" id="ARBA00022801"/>
    </source>
</evidence>
<evidence type="ECO:0000256" key="7">
    <source>
        <dbReference type="ARBA" id="ARBA00023026"/>
    </source>
</evidence>
<feature type="domain" description="SseL-like C-terminal" evidence="14">
    <location>
        <begin position="151"/>
        <end position="335"/>
    </location>
</feature>
<dbReference type="InterPro" id="IPR054328">
    <property type="entry name" value="SseL-like_C"/>
</dbReference>
<evidence type="ECO:0000256" key="2">
    <source>
        <dbReference type="ARBA" id="ARBA00004613"/>
    </source>
</evidence>
<protein>
    <recommendedName>
        <fullName evidence="10">Deubiquitinase SseL</fullName>
    </recommendedName>
    <alternativeName>
        <fullName evidence="12">Deubiquitinating enzyme</fullName>
    </alternativeName>
    <alternativeName>
        <fullName evidence="11">Deubiquitinating protease</fullName>
    </alternativeName>
    <alternativeName>
        <fullName evidence="13">Salmonella secreted effector L</fullName>
    </alternativeName>
</protein>
<evidence type="ECO:0000256" key="11">
    <source>
        <dbReference type="ARBA" id="ARBA00044996"/>
    </source>
</evidence>
<dbReference type="EMBL" id="DAAROR010000037">
    <property type="protein sequence ID" value="HAE3261459.1"/>
    <property type="molecule type" value="Genomic_DNA"/>
</dbReference>
<dbReference type="GO" id="GO:0030430">
    <property type="term" value="C:host cell cytoplasm"/>
    <property type="evidence" value="ECO:0007669"/>
    <property type="project" value="UniProtKB-SubCell"/>
</dbReference>
<proteinExistence type="inferred from homology"/>
<evidence type="ECO:0000256" key="13">
    <source>
        <dbReference type="ARBA" id="ARBA00045015"/>
    </source>
</evidence>
<dbReference type="Pfam" id="PF22102">
    <property type="entry name" value="ElaD-SseL-like_C"/>
    <property type="match status" value="1"/>
</dbReference>
<gene>
    <name evidence="16" type="ORF">G3430_003776</name>
</gene>
<evidence type="ECO:0000256" key="6">
    <source>
        <dbReference type="ARBA" id="ARBA00022807"/>
    </source>
</evidence>
<keyword evidence="5" id="KW-0378">Hydrolase</keyword>
<evidence type="ECO:0000256" key="8">
    <source>
        <dbReference type="ARBA" id="ARBA00023200"/>
    </source>
</evidence>
<evidence type="ECO:0000256" key="1">
    <source>
        <dbReference type="ARBA" id="ARBA00004192"/>
    </source>
</evidence>
<evidence type="ECO:0000259" key="15">
    <source>
        <dbReference type="Pfam" id="PF22103"/>
    </source>
</evidence>
<comment type="caution">
    <text evidence="16">The sequence shown here is derived from an EMBL/GenBank/DDBJ whole genome shotgun (WGS) entry which is preliminary data.</text>
</comment>
<evidence type="ECO:0000313" key="16">
    <source>
        <dbReference type="EMBL" id="HAE3261459.1"/>
    </source>
</evidence>
<dbReference type="GO" id="GO:0005576">
    <property type="term" value="C:extracellular region"/>
    <property type="evidence" value="ECO:0007669"/>
    <property type="project" value="UniProtKB-SubCell"/>
</dbReference>
<feature type="domain" description="ElaD/SseL-like N-terminal" evidence="15">
    <location>
        <begin position="27"/>
        <end position="128"/>
    </location>
</feature>
<evidence type="ECO:0000256" key="4">
    <source>
        <dbReference type="ARBA" id="ARBA00022670"/>
    </source>
</evidence>
<evidence type="ECO:0000256" key="10">
    <source>
        <dbReference type="ARBA" id="ARBA00044984"/>
    </source>
</evidence>
<name>A0A729Q745_SALHO</name>
<keyword evidence="6" id="KW-0788">Thiol protease</keyword>
<keyword evidence="7" id="KW-0843">Virulence</keyword>
<evidence type="ECO:0000256" key="12">
    <source>
        <dbReference type="ARBA" id="ARBA00045004"/>
    </source>
</evidence>
<keyword evidence="3" id="KW-0964">Secreted</keyword>
<evidence type="ECO:0000256" key="3">
    <source>
        <dbReference type="ARBA" id="ARBA00022525"/>
    </source>
</evidence>
<sequence>MTMSVNSLYRLSIPQFESVYSEEVSDEVLALLINEVENGNQHCIDLLCNLALRKDELGSKVEKTLFDLFSGRKPGQSGIDKKINQACLVLYQLANNALTKNNTDWEKLHTASRLLYMAGSATTDLSKKLEIAHKVIGDQYAQTDQEQVGVENLWCQARMLSSDEDELATATQNLVQESSSLSMNYPFGIIHPTTGENVLSAQLLTKVAHSGLADNEAFLIHTKDHWLLCFFYKVAEKIKCLIFNSHHALEQNTKQAFMEAAKIAGVLKEDDVAFIEKNLQNNVPNGCGVFCYHALQHLSTTGPSDPVTALQAYCENFLTLPVEEQVLFNIYTRRQIYEYSLTSS</sequence>
<comment type="similarity">
    <text evidence="9">Belongs to the peptidase C79 family.</text>
</comment>
<dbReference type="NCBIfam" id="NF008812">
    <property type="entry name" value="PRK11836.1"/>
    <property type="match status" value="1"/>
</dbReference>
<organism evidence="16">
    <name type="scientific">Salmonella enterica subsp. houtenae serovar 18:z36,z38:-</name>
    <dbReference type="NCBI Taxonomy" id="2577510"/>
    <lineage>
        <taxon>Bacteria</taxon>
        <taxon>Pseudomonadati</taxon>
        <taxon>Pseudomonadota</taxon>
        <taxon>Gammaproteobacteria</taxon>
        <taxon>Enterobacterales</taxon>
        <taxon>Enterobacteriaceae</taxon>
        <taxon>Salmonella</taxon>
    </lineage>
</organism>
<keyword evidence="8" id="KW-1035">Host cytoplasm</keyword>
<dbReference type="GO" id="GO:0006508">
    <property type="term" value="P:proteolysis"/>
    <property type="evidence" value="ECO:0007669"/>
    <property type="project" value="UniProtKB-KW"/>
</dbReference>
<keyword evidence="4" id="KW-0645">Protease</keyword>
<dbReference type="Pfam" id="PF22103">
    <property type="entry name" value="ElaD_SseL-like_N"/>
    <property type="match status" value="1"/>
</dbReference>
<accession>A0A729Q745</accession>
<dbReference type="AlphaFoldDB" id="A0A729Q745"/>
<evidence type="ECO:0000256" key="9">
    <source>
        <dbReference type="ARBA" id="ARBA00044952"/>
    </source>
</evidence>
<comment type="subcellular location">
    <subcellularLocation>
        <location evidence="1">Host cytoplasm</location>
    </subcellularLocation>
    <subcellularLocation>
        <location evidence="2">Secreted</location>
    </subcellularLocation>
</comment>
<dbReference type="InterPro" id="IPR054329">
    <property type="entry name" value="ElaD/SseL-like_N"/>
</dbReference>
<reference evidence="16" key="2">
    <citation type="submission" date="2018-07" db="EMBL/GenBank/DDBJ databases">
        <authorList>
            <consortium name="NCBI Pathogen Detection Project"/>
        </authorList>
    </citation>
    <scope>NUCLEOTIDE SEQUENCE</scope>
    <source>
        <strain evidence="16">12-6852</strain>
    </source>
</reference>
<dbReference type="GO" id="GO:0008234">
    <property type="term" value="F:cysteine-type peptidase activity"/>
    <property type="evidence" value="ECO:0007669"/>
    <property type="project" value="UniProtKB-KW"/>
</dbReference>
<evidence type="ECO:0000259" key="14">
    <source>
        <dbReference type="Pfam" id="PF22102"/>
    </source>
</evidence>